<gene>
    <name evidence="3" type="ORF">F8S09_17380</name>
</gene>
<feature type="region of interest" description="Disordered" evidence="1">
    <location>
        <begin position="140"/>
        <end position="172"/>
    </location>
</feature>
<proteinExistence type="predicted"/>
<evidence type="ECO:0000313" key="3">
    <source>
        <dbReference type="EMBL" id="MPY68425.1"/>
    </source>
</evidence>
<dbReference type="Proteomes" id="UP000484842">
    <property type="component" value="Unassembled WGS sequence"/>
</dbReference>
<dbReference type="AlphaFoldDB" id="A0A7X1TT30"/>
<feature type="signal peptide" evidence="2">
    <location>
        <begin position="1"/>
        <end position="23"/>
    </location>
</feature>
<keyword evidence="4" id="KW-1185">Reference proteome</keyword>
<organism evidence="3 4">
    <name type="scientific">Deinococcus terrestris</name>
    <dbReference type="NCBI Taxonomy" id="2651870"/>
    <lineage>
        <taxon>Bacteria</taxon>
        <taxon>Thermotogati</taxon>
        <taxon>Deinococcota</taxon>
        <taxon>Deinococci</taxon>
        <taxon>Deinococcales</taxon>
        <taxon>Deinococcaceae</taxon>
        <taxon>Deinococcus</taxon>
    </lineage>
</organism>
<protein>
    <submittedName>
        <fullName evidence="3">Uncharacterized protein</fullName>
    </submittedName>
</protein>
<comment type="caution">
    <text evidence="3">The sequence shown here is derived from an EMBL/GenBank/DDBJ whole genome shotgun (WGS) entry which is preliminary data.</text>
</comment>
<reference evidence="3 4" key="1">
    <citation type="submission" date="2019-10" db="EMBL/GenBank/DDBJ databases">
        <title>Deinococcus sp. isolated from soil.</title>
        <authorList>
            <person name="Li Y."/>
            <person name="Wang J."/>
        </authorList>
    </citation>
    <scope>NUCLEOTIDE SEQUENCE [LARGE SCALE GENOMIC DNA]</scope>
    <source>
        <strain evidence="3 4">SDU3-2</strain>
    </source>
</reference>
<evidence type="ECO:0000313" key="4">
    <source>
        <dbReference type="Proteomes" id="UP000484842"/>
    </source>
</evidence>
<name>A0A7X1TT30_9DEIO</name>
<dbReference type="RefSeq" id="WP_152872685.1">
    <property type="nucleotide sequence ID" value="NZ_WBSL01000030.1"/>
</dbReference>
<feature type="chain" id="PRO_5030525688" evidence="2">
    <location>
        <begin position="24"/>
        <end position="238"/>
    </location>
</feature>
<accession>A0A7X1TT30</accession>
<keyword evidence="2" id="KW-0732">Signal</keyword>
<sequence length="238" mass="22930">MKNIGRLSLLTAALLMGLGTALAQEQTPPATPPATEETPAPVVSQEATLTIGEATITIPGLQDATLVKTFSTVLGGGVVYRGSVTGSIDQIVQAFTTAGFAAADGADAGAAAAEGTDAATGTTGDAAAGTTDTAAAGTATTGTAATGTDTAATGTTSTDTAATGTTDTATGTDAAATDTAATDTAAGTGTTATGLAGLPEGESRIFTQGGQTYELRVYERGGFTVIVWSRIGTAPASN</sequence>
<evidence type="ECO:0000256" key="1">
    <source>
        <dbReference type="SAM" id="MobiDB-lite"/>
    </source>
</evidence>
<dbReference type="EMBL" id="WBSL01000030">
    <property type="protein sequence ID" value="MPY68425.1"/>
    <property type="molecule type" value="Genomic_DNA"/>
</dbReference>
<evidence type="ECO:0000256" key="2">
    <source>
        <dbReference type="SAM" id="SignalP"/>
    </source>
</evidence>